<dbReference type="Gene3D" id="2.60.40.710">
    <property type="entry name" value="Endoglucanase-like"/>
    <property type="match status" value="1"/>
</dbReference>
<evidence type="ECO:0000256" key="3">
    <source>
        <dbReference type="ARBA" id="ARBA00023001"/>
    </source>
</evidence>
<name>A0A5A5TAW8_9CHLR</name>
<dbReference type="InterPro" id="IPR008965">
    <property type="entry name" value="CBM2/CBM3_carb-bd_dom_sf"/>
</dbReference>
<comment type="caution">
    <text evidence="9">The sequence shown here is derived from an EMBL/GenBank/DDBJ whole genome shotgun (WGS) entry which is preliminary data.</text>
</comment>
<keyword evidence="10" id="KW-1185">Reference proteome</keyword>
<protein>
    <recommendedName>
        <fullName evidence="7">Endoglucanase</fullName>
        <ecNumber evidence="7">3.2.1.4</ecNumber>
    </recommendedName>
</protein>
<dbReference type="Pfam" id="PF00942">
    <property type="entry name" value="CBM_3"/>
    <property type="match status" value="1"/>
</dbReference>
<dbReference type="InterPro" id="IPR017853">
    <property type="entry name" value="GH"/>
</dbReference>
<dbReference type="OrthoDB" id="9800475at2"/>
<organism evidence="9 10">
    <name type="scientific">Dictyobacter arantiisoli</name>
    <dbReference type="NCBI Taxonomy" id="2014874"/>
    <lineage>
        <taxon>Bacteria</taxon>
        <taxon>Bacillati</taxon>
        <taxon>Chloroflexota</taxon>
        <taxon>Ktedonobacteria</taxon>
        <taxon>Ktedonobacterales</taxon>
        <taxon>Dictyobacteraceae</taxon>
        <taxon>Dictyobacter</taxon>
    </lineage>
</organism>
<dbReference type="SUPFAM" id="SSF49384">
    <property type="entry name" value="Carbohydrate-binding domain"/>
    <property type="match status" value="1"/>
</dbReference>
<accession>A0A5A5TAW8</accession>
<keyword evidence="2 7" id="KW-0378">Hydrolase</keyword>
<gene>
    <name evidence="9" type="ORF">KDI_19590</name>
</gene>
<dbReference type="PANTHER" id="PTHR35923:SF2">
    <property type="entry name" value="ENDOGLUCANASE"/>
    <property type="match status" value="1"/>
</dbReference>
<evidence type="ECO:0000313" key="10">
    <source>
        <dbReference type="Proteomes" id="UP000322530"/>
    </source>
</evidence>
<dbReference type="Proteomes" id="UP000322530">
    <property type="component" value="Unassembled WGS sequence"/>
</dbReference>
<dbReference type="GO" id="GO:0030245">
    <property type="term" value="P:cellulose catabolic process"/>
    <property type="evidence" value="ECO:0007669"/>
    <property type="project" value="UniProtKB-KW"/>
</dbReference>
<comment type="similarity">
    <text evidence="7">Belongs to the glycosyl hydrolase 5 (cellulase A) family.</text>
</comment>
<dbReference type="InterPro" id="IPR001547">
    <property type="entry name" value="Glyco_hydro_5"/>
</dbReference>
<comment type="catalytic activity">
    <reaction evidence="1 7">
        <text>Endohydrolysis of (1-&gt;4)-beta-D-glucosidic linkages in cellulose, lichenin and cereal beta-D-glucans.</text>
        <dbReference type="EC" id="3.2.1.4"/>
    </reaction>
</comment>
<keyword evidence="3 7" id="KW-0136">Cellulose degradation</keyword>
<evidence type="ECO:0000313" key="9">
    <source>
        <dbReference type="EMBL" id="GCF08395.1"/>
    </source>
</evidence>
<dbReference type="PANTHER" id="PTHR35923">
    <property type="entry name" value="MAJOR EXTRACELLULAR ENDOGLUCANASE"/>
    <property type="match status" value="1"/>
</dbReference>
<evidence type="ECO:0000256" key="6">
    <source>
        <dbReference type="ARBA" id="ARBA00023326"/>
    </source>
</evidence>
<reference evidence="9 10" key="1">
    <citation type="submission" date="2019-01" db="EMBL/GenBank/DDBJ databases">
        <title>Draft genome sequence of Dictyobacter sp. Uno17.</title>
        <authorList>
            <person name="Wang C.M."/>
            <person name="Zheng Y."/>
            <person name="Sakai Y."/>
            <person name="Abe K."/>
            <person name="Yokota A."/>
            <person name="Yabe S."/>
        </authorList>
    </citation>
    <scope>NUCLEOTIDE SEQUENCE [LARGE SCALE GENOMIC DNA]</scope>
    <source>
        <strain evidence="9 10">Uno17</strain>
    </source>
</reference>
<keyword evidence="5 7" id="KW-0326">Glycosidase</keyword>
<dbReference type="SMART" id="SM01067">
    <property type="entry name" value="CBM_3"/>
    <property type="match status" value="1"/>
</dbReference>
<dbReference type="PROSITE" id="PS51172">
    <property type="entry name" value="CBM3"/>
    <property type="match status" value="1"/>
</dbReference>
<feature type="domain" description="CBM3" evidence="8">
    <location>
        <begin position="422"/>
        <end position="573"/>
    </location>
</feature>
<sequence>MLIIHVHRTNGWHWRRSFLMLGTLAFILSMGMFQFQSHEAKAAGSGYWHTNGSQILDANNQPVRITGINWFGFETGNYVAHGLWTRNYRDMIDQMSGLGYNTIRLPFSNQLFDAGSAPNSIDYNKNPDLQGLSSIQIMDKIINYAGQKGMKVILDQHRPDSGSQSALWYTSAYPESRWLSDWKMLAQRYANNPTVIGADLHNEPHSPACWGCGDPTVDWQIAATKGGNAILSVNPNWLIFVEGVDCYGPNGATSGDCYWWGGNLEGVASKPVVLNVANRVVYSAHDYPLDVASQPWFSDPTYPNNLPAIWDKHWGYIAKQNIAPVWLGEFGTTLATTSDKQWLTAITNYLGKGASGLNWTYWCWNPDSGDTGGILEDDWTTVNQAKQAYLTPIEFALSGSATGTPTPTPTSGGTGTPTPVTGINLQVNYKVGNPGSTTVNQISPSIELVNTGSNSINLSDVTVRYWYTIDSNQAQTYSCDYAALGCTNIKGTFVAVSGRTNADYYLQIGFGTGAGNLAPGANTGDIQNRINKSDWTSYNETNDYSFNGSQTSYAPSTKITAYYQGQLIWGTEP</sequence>
<dbReference type="GO" id="GO:0030248">
    <property type="term" value="F:cellulose binding"/>
    <property type="evidence" value="ECO:0007669"/>
    <property type="project" value="InterPro"/>
</dbReference>
<dbReference type="AlphaFoldDB" id="A0A5A5TAW8"/>
<dbReference type="InterPro" id="IPR036966">
    <property type="entry name" value="CBM3_sf"/>
</dbReference>
<keyword evidence="6 7" id="KW-0624">Polysaccharide degradation</keyword>
<evidence type="ECO:0000259" key="8">
    <source>
        <dbReference type="PROSITE" id="PS51172"/>
    </source>
</evidence>
<keyword evidence="4 7" id="KW-0119">Carbohydrate metabolism</keyword>
<proteinExistence type="inferred from homology"/>
<dbReference type="GO" id="GO:0008810">
    <property type="term" value="F:cellulase activity"/>
    <property type="evidence" value="ECO:0007669"/>
    <property type="project" value="UniProtKB-EC"/>
</dbReference>
<dbReference type="InterPro" id="IPR018087">
    <property type="entry name" value="Glyco_hydro_5_CS"/>
</dbReference>
<dbReference type="InterPro" id="IPR001956">
    <property type="entry name" value="CBM3"/>
</dbReference>
<dbReference type="Gene3D" id="3.20.20.80">
    <property type="entry name" value="Glycosidases"/>
    <property type="match status" value="1"/>
</dbReference>
<evidence type="ECO:0000256" key="7">
    <source>
        <dbReference type="RuleBase" id="RU361153"/>
    </source>
</evidence>
<dbReference type="EMBL" id="BIXY01000023">
    <property type="protein sequence ID" value="GCF08395.1"/>
    <property type="molecule type" value="Genomic_DNA"/>
</dbReference>
<dbReference type="SUPFAM" id="SSF51445">
    <property type="entry name" value="(Trans)glycosidases"/>
    <property type="match status" value="1"/>
</dbReference>
<dbReference type="PROSITE" id="PS00659">
    <property type="entry name" value="GLYCOSYL_HYDROL_F5"/>
    <property type="match status" value="1"/>
</dbReference>
<evidence type="ECO:0000256" key="2">
    <source>
        <dbReference type="ARBA" id="ARBA00022801"/>
    </source>
</evidence>
<dbReference type="Pfam" id="PF00150">
    <property type="entry name" value="Cellulase"/>
    <property type="match status" value="1"/>
</dbReference>
<evidence type="ECO:0000256" key="1">
    <source>
        <dbReference type="ARBA" id="ARBA00000966"/>
    </source>
</evidence>
<evidence type="ECO:0000256" key="5">
    <source>
        <dbReference type="ARBA" id="ARBA00023295"/>
    </source>
</evidence>
<evidence type="ECO:0000256" key="4">
    <source>
        <dbReference type="ARBA" id="ARBA00023277"/>
    </source>
</evidence>
<dbReference type="EC" id="3.2.1.4" evidence="7"/>